<dbReference type="InterPro" id="IPR036390">
    <property type="entry name" value="WH_DNA-bd_sf"/>
</dbReference>
<dbReference type="GO" id="GO:0006950">
    <property type="term" value="P:response to stress"/>
    <property type="evidence" value="ECO:0007669"/>
    <property type="project" value="TreeGrafter"/>
</dbReference>
<protein>
    <recommendedName>
        <fullName evidence="1">HTH marR-type domain-containing protein</fullName>
    </recommendedName>
</protein>
<dbReference type="Pfam" id="PF01047">
    <property type="entry name" value="MarR"/>
    <property type="match status" value="1"/>
</dbReference>
<reference evidence="2 3" key="1">
    <citation type="submission" date="2016-02" db="EMBL/GenBank/DDBJ databases">
        <title>Complete Genome of H5569, the type strain of the newly described species Haematospirillium jordaniae.</title>
        <authorList>
            <person name="Nicholson A.C."/>
            <person name="Humrighouse B.W."/>
            <person name="Loparov V."/>
            <person name="McQuiston J.R."/>
        </authorList>
    </citation>
    <scope>NUCLEOTIDE SEQUENCE [LARGE SCALE GENOMIC DNA]</scope>
    <source>
        <strain evidence="2 3">H5569</strain>
    </source>
</reference>
<dbReference type="InterPro" id="IPR036388">
    <property type="entry name" value="WH-like_DNA-bd_sf"/>
</dbReference>
<dbReference type="InterPro" id="IPR000835">
    <property type="entry name" value="HTH_MarR-typ"/>
</dbReference>
<dbReference type="PANTHER" id="PTHR33164">
    <property type="entry name" value="TRANSCRIPTIONAL REGULATOR, MARR FAMILY"/>
    <property type="match status" value="1"/>
</dbReference>
<evidence type="ECO:0000259" key="1">
    <source>
        <dbReference type="PROSITE" id="PS50995"/>
    </source>
</evidence>
<evidence type="ECO:0000313" key="2">
    <source>
        <dbReference type="EMBL" id="AMW35464.1"/>
    </source>
</evidence>
<keyword evidence="3" id="KW-1185">Reference proteome</keyword>
<dbReference type="AlphaFoldDB" id="A0A143DFD7"/>
<name>A0A143DFD7_9PROT</name>
<dbReference type="Proteomes" id="UP000076066">
    <property type="component" value="Chromosome"/>
</dbReference>
<dbReference type="KEGG" id="hjo:AY555_01110"/>
<dbReference type="SMART" id="SM00347">
    <property type="entry name" value="HTH_MARR"/>
    <property type="match status" value="1"/>
</dbReference>
<dbReference type="EMBL" id="CP014525">
    <property type="protein sequence ID" value="AMW35464.1"/>
    <property type="molecule type" value="Genomic_DNA"/>
</dbReference>
<dbReference type="PROSITE" id="PS50995">
    <property type="entry name" value="HTH_MARR_2"/>
    <property type="match status" value="1"/>
</dbReference>
<dbReference type="Gene3D" id="1.10.10.10">
    <property type="entry name" value="Winged helix-like DNA-binding domain superfamily/Winged helix DNA-binding domain"/>
    <property type="match status" value="1"/>
</dbReference>
<sequence>MLEEQIGHLLRKANQRATAIFQSQLGSAEFTLPQFSALVKLLEKGTVSQNSLGRLIGMDAATMQGVVRRLSERGMIERCADERDRRRVKLTATSDGRRMVSSAVQAVARAAEQTLAPLTPREQQTFLRLLRRLT</sequence>
<dbReference type="InterPro" id="IPR039422">
    <property type="entry name" value="MarR/SlyA-like"/>
</dbReference>
<evidence type="ECO:0000313" key="3">
    <source>
        <dbReference type="Proteomes" id="UP000076066"/>
    </source>
</evidence>
<dbReference type="PANTHER" id="PTHR33164:SF95">
    <property type="entry name" value="TRANSCRIPTIONAL REGULATOR"/>
    <property type="match status" value="1"/>
</dbReference>
<gene>
    <name evidence="2" type="ORF">AY555_01110</name>
</gene>
<accession>A0A143DFD7</accession>
<organism evidence="2 3">
    <name type="scientific">Haematospirillum jordaniae</name>
    <dbReference type="NCBI Taxonomy" id="1549855"/>
    <lineage>
        <taxon>Bacteria</taxon>
        <taxon>Pseudomonadati</taxon>
        <taxon>Pseudomonadota</taxon>
        <taxon>Alphaproteobacteria</taxon>
        <taxon>Rhodospirillales</taxon>
        <taxon>Novispirillaceae</taxon>
        <taxon>Haematospirillum</taxon>
    </lineage>
</organism>
<dbReference type="GO" id="GO:0003700">
    <property type="term" value="F:DNA-binding transcription factor activity"/>
    <property type="evidence" value="ECO:0007669"/>
    <property type="project" value="InterPro"/>
</dbReference>
<feature type="domain" description="HTH marR-type" evidence="1">
    <location>
        <begin position="3"/>
        <end position="134"/>
    </location>
</feature>
<dbReference type="STRING" id="1549855.AY555_01110"/>
<dbReference type="SUPFAM" id="SSF46785">
    <property type="entry name" value="Winged helix' DNA-binding domain"/>
    <property type="match status" value="1"/>
</dbReference>
<proteinExistence type="predicted"/>
<dbReference type="PRINTS" id="PR00598">
    <property type="entry name" value="HTHMARR"/>
</dbReference>